<evidence type="ECO:0000313" key="3">
    <source>
        <dbReference type="Proteomes" id="UP000606499"/>
    </source>
</evidence>
<gene>
    <name evidence="2" type="ORF">H8S45_14845</name>
</gene>
<dbReference type="AlphaFoldDB" id="A0A923LWK2"/>
<dbReference type="EMBL" id="JACOPL010000026">
    <property type="protein sequence ID" value="MBC5726725.1"/>
    <property type="molecule type" value="Genomic_DNA"/>
</dbReference>
<dbReference type="Proteomes" id="UP000606499">
    <property type="component" value="Unassembled WGS sequence"/>
</dbReference>
<sequence>MGLTERKLTDWTQPVSSLDDRPQMTASALKAAFDSNTNQIKPALNGVIDDLTGTGGAGNVGVEAITGVTGVSVQAMLASLKALIDLCDTTEEIDGKLDLKADKTTTDKLVKTITLDAGTGVFTIKTDDGTTTTIDTMLEKIPVSCYLDGQEFVLVLDDGTEQRADLSAFLTPTEFTDSPTIDFSVSGDTVTAAIKAGSVTLEMLESTVMATLESYKTAAEKAAANAAASETNAGAYRDQAQQSASAAASSASGAGANATLSESWAVGGTGTREGEDVNNAKHYAQQSAASATTAGQKADAAMEHADSAETSQKAAEAAAARAEQAAEDAEAIVGGDFIPNSQKGAPGGVATLGADGKVEPEQLPAALGADAVTVSGGGELDMEESLGDGPYVIEFTEESSSGGSGGMTEEEADARYLKLAGGTLTGAVDMGGNAVTNLPAPVNDGDAARKADVEAGKPKAALVSLPAAGWSGSAAPYTQNVTVSGISANESAQLILPMPAAASMAAYNAAGIQCTGQAENTLTFQCQTKPAAAISVYVTVQEVRA</sequence>
<feature type="region of interest" description="Disordered" evidence="1">
    <location>
        <begin position="336"/>
        <end position="355"/>
    </location>
</feature>
<keyword evidence="3" id="KW-1185">Reference proteome</keyword>
<organism evidence="2 3">
    <name type="scientific">Agathobaculum faecis</name>
    <dbReference type="NCBI Taxonomy" id="2763013"/>
    <lineage>
        <taxon>Bacteria</taxon>
        <taxon>Bacillati</taxon>
        <taxon>Bacillota</taxon>
        <taxon>Clostridia</taxon>
        <taxon>Eubacteriales</taxon>
        <taxon>Butyricicoccaceae</taxon>
        <taxon>Agathobaculum</taxon>
    </lineage>
</organism>
<reference evidence="2" key="1">
    <citation type="submission" date="2020-08" db="EMBL/GenBank/DDBJ databases">
        <title>Genome public.</title>
        <authorList>
            <person name="Liu C."/>
            <person name="Sun Q."/>
        </authorList>
    </citation>
    <scope>NUCLEOTIDE SEQUENCE</scope>
    <source>
        <strain evidence="2">NSJ-28</strain>
    </source>
</reference>
<evidence type="ECO:0000313" key="2">
    <source>
        <dbReference type="EMBL" id="MBC5726725.1"/>
    </source>
</evidence>
<protein>
    <submittedName>
        <fullName evidence="2">Uncharacterized protein</fullName>
    </submittedName>
</protein>
<accession>A0A923LWK2</accession>
<name>A0A923LWK2_9FIRM</name>
<dbReference type="RefSeq" id="WP_186950407.1">
    <property type="nucleotide sequence ID" value="NZ_JACOPL010000026.1"/>
</dbReference>
<comment type="caution">
    <text evidence="2">The sequence shown here is derived from an EMBL/GenBank/DDBJ whole genome shotgun (WGS) entry which is preliminary data.</text>
</comment>
<evidence type="ECO:0000256" key="1">
    <source>
        <dbReference type="SAM" id="MobiDB-lite"/>
    </source>
</evidence>
<feature type="region of interest" description="Disordered" evidence="1">
    <location>
        <begin position="1"/>
        <end position="20"/>
    </location>
</feature>
<proteinExistence type="predicted"/>
<feature type="region of interest" description="Disordered" evidence="1">
    <location>
        <begin position="285"/>
        <end position="322"/>
    </location>
</feature>
<feature type="compositionally biased region" description="Low complexity" evidence="1">
    <location>
        <begin position="285"/>
        <end position="299"/>
    </location>
</feature>